<reference evidence="2" key="1">
    <citation type="submission" date="2018-02" db="EMBL/GenBank/DDBJ databases">
        <title>Rhizophora mucronata_Transcriptome.</title>
        <authorList>
            <person name="Meera S.P."/>
            <person name="Sreeshan A."/>
            <person name="Augustine A."/>
        </authorList>
    </citation>
    <scope>NUCLEOTIDE SEQUENCE</scope>
    <source>
        <tissue evidence="2">Leaf</tissue>
    </source>
</reference>
<dbReference type="EMBL" id="GGEC01000119">
    <property type="protein sequence ID" value="MBW80602.1"/>
    <property type="molecule type" value="Transcribed_RNA"/>
</dbReference>
<accession>A0A2P2IHA6</accession>
<dbReference type="AlphaFoldDB" id="A0A2P2IHA6"/>
<keyword evidence="1" id="KW-1133">Transmembrane helix</keyword>
<organism evidence="2">
    <name type="scientific">Rhizophora mucronata</name>
    <name type="common">Asiatic mangrove</name>
    <dbReference type="NCBI Taxonomy" id="61149"/>
    <lineage>
        <taxon>Eukaryota</taxon>
        <taxon>Viridiplantae</taxon>
        <taxon>Streptophyta</taxon>
        <taxon>Embryophyta</taxon>
        <taxon>Tracheophyta</taxon>
        <taxon>Spermatophyta</taxon>
        <taxon>Magnoliopsida</taxon>
        <taxon>eudicotyledons</taxon>
        <taxon>Gunneridae</taxon>
        <taxon>Pentapetalae</taxon>
        <taxon>rosids</taxon>
        <taxon>fabids</taxon>
        <taxon>Malpighiales</taxon>
        <taxon>Rhizophoraceae</taxon>
        <taxon>Rhizophora</taxon>
    </lineage>
</organism>
<name>A0A2P2IHA6_RHIMU</name>
<keyword evidence="1" id="KW-0472">Membrane</keyword>
<sequence>MKCRALVENYIVTIYFIITSTWLFESASQTKKVQIEYKG</sequence>
<proteinExistence type="predicted"/>
<feature type="transmembrane region" description="Helical" evidence="1">
    <location>
        <begin position="6"/>
        <end position="24"/>
    </location>
</feature>
<keyword evidence="1" id="KW-0812">Transmembrane</keyword>
<evidence type="ECO:0000256" key="1">
    <source>
        <dbReference type="SAM" id="Phobius"/>
    </source>
</evidence>
<protein>
    <submittedName>
        <fullName evidence="2">Uncharacterized protein</fullName>
    </submittedName>
</protein>
<evidence type="ECO:0000313" key="2">
    <source>
        <dbReference type="EMBL" id="MBW80602.1"/>
    </source>
</evidence>